<feature type="domain" description="FAD/NAD(P)-binding" evidence="7">
    <location>
        <begin position="5"/>
        <end position="288"/>
    </location>
</feature>
<dbReference type="STRING" id="1027249.SAMN05216179_0573"/>
<keyword evidence="4 6" id="KW-0521">NADP</keyword>
<evidence type="ECO:0000313" key="8">
    <source>
        <dbReference type="EMBL" id="SHM60158.1"/>
    </source>
</evidence>
<dbReference type="PRINTS" id="PR00368">
    <property type="entry name" value="FADPNR"/>
</dbReference>
<keyword evidence="3 6" id="KW-0274">FAD</keyword>
<feature type="binding site" evidence="6">
    <location>
        <position position="85"/>
    </location>
    <ligand>
        <name>FAD</name>
        <dbReference type="ChEBI" id="CHEBI:57692"/>
    </ligand>
</feature>
<dbReference type="SUPFAM" id="SSF51905">
    <property type="entry name" value="FAD/NAD(P)-binding domain"/>
    <property type="match status" value="1"/>
</dbReference>
<dbReference type="EMBL" id="FRCZ01000001">
    <property type="protein sequence ID" value="SHM60158.1"/>
    <property type="molecule type" value="Genomic_DNA"/>
</dbReference>
<feature type="binding site" evidence="6">
    <location>
        <position position="45"/>
    </location>
    <ligand>
        <name>FAD</name>
        <dbReference type="ChEBI" id="CHEBI:57692"/>
    </ligand>
</feature>
<dbReference type="InterPro" id="IPR022890">
    <property type="entry name" value="Fd--NADP_Rdtase_type_2"/>
</dbReference>
<evidence type="ECO:0000256" key="5">
    <source>
        <dbReference type="ARBA" id="ARBA00023002"/>
    </source>
</evidence>
<keyword evidence="9" id="KW-1185">Reference proteome</keyword>
<sequence length="342" mass="37968">MNLFEVTIIGGGPAGLYSSFYSGLREMKTKIIEFQPKLGGKIHVYPEKMIWDVGGLLPVTGAQLIDQLVEQGKTFKPTVVLNEKVESITKREDGIFELRGSSGKVHYSKTVIIATGSGILQPQKLEIAGAERFELTNLHYTVQSFQKFKDKVVVISGGRDAAIDMANELEPIAKKVYLTYRRDQLNGHEAAITQLINSSVEIFFQTMISKLNARNDKTRIDEVELTNTVTGETTTVEIDEVLINHGFDRDSSLLENSDLPIDLIDDFYIPGDSNVPGLYAAGDKVKYDSKVHLILGAFNDAAKAVNSAKKYLNPDAREVAMVSSHNDIFKEKNKQLVQELLK</sequence>
<gene>
    <name evidence="8" type="ORF">SAMN05216179_0573</name>
</gene>
<evidence type="ECO:0000256" key="4">
    <source>
        <dbReference type="ARBA" id="ARBA00022857"/>
    </source>
</evidence>
<dbReference type="Gene3D" id="3.50.50.60">
    <property type="entry name" value="FAD/NAD(P)-binding domain"/>
    <property type="match status" value="2"/>
</dbReference>
<comment type="caution">
    <text evidence="6">Lacks conserved residue(s) required for the propagation of feature annotation.</text>
</comment>
<dbReference type="AlphaFoldDB" id="A0A1M7K4I1"/>
<dbReference type="Pfam" id="PF07992">
    <property type="entry name" value="Pyr_redox_2"/>
    <property type="match status" value="1"/>
</dbReference>
<comment type="similarity">
    <text evidence="6">Belongs to the ferredoxin--NADP reductase type 2 family.</text>
</comment>
<evidence type="ECO:0000256" key="2">
    <source>
        <dbReference type="ARBA" id="ARBA00022630"/>
    </source>
</evidence>
<comment type="catalytic activity">
    <reaction evidence="6">
        <text>2 reduced [2Fe-2S]-[ferredoxin] + NADP(+) + H(+) = 2 oxidized [2Fe-2S]-[ferredoxin] + NADPH</text>
        <dbReference type="Rhea" id="RHEA:20125"/>
        <dbReference type="Rhea" id="RHEA-COMP:10000"/>
        <dbReference type="Rhea" id="RHEA-COMP:10001"/>
        <dbReference type="ChEBI" id="CHEBI:15378"/>
        <dbReference type="ChEBI" id="CHEBI:33737"/>
        <dbReference type="ChEBI" id="CHEBI:33738"/>
        <dbReference type="ChEBI" id="CHEBI:57783"/>
        <dbReference type="ChEBI" id="CHEBI:58349"/>
        <dbReference type="EC" id="1.18.1.2"/>
    </reaction>
</comment>
<feature type="binding site" evidence="6">
    <location>
        <position position="283"/>
    </location>
    <ligand>
        <name>FAD</name>
        <dbReference type="ChEBI" id="CHEBI:57692"/>
    </ligand>
</feature>
<dbReference type="InterPro" id="IPR023753">
    <property type="entry name" value="FAD/NAD-binding_dom"/>
</dbReference>
<proteinExistence type="inferred from homology"/>
<dbReference type="InterPro" id="IPR050097">
    <property type="entry name" value="Ferredoxin-NADP_redctase_2"/>
</dbReference>
<feature type="binding site" evidence="6">
    <location>
        <position position="120"/>
    </location>
    <ligand>
        <name>FAD</name>
        <dbReference type="ChEBI" id="CHEBI:57692"/>
    </ligand>
</feature>
<feature type="binding site" evidence="6">
    <location>
        <position position="41"/>
    </location>
    <ligand>
        <name>FAD</name>
        <dbReference type="ChEBI" id="CHEBI:57692"/>
    </ligand>
</feature>
<evidence type="ECO:0000256" key="1">
    <source>
        <dbReference type="ARBA" id="ARBA00011738"/>
    </source>
</evidence>
<evidence type="ECO:0000256" key="6">
    <source>
        <dbReference type="HAMAP-Rule" id="MF_01685"/>
    </source>
</evidence>
<dbReference type="InterPro" id="IPR036188">
    <property type="entry name" value="FAD/NAD-bd_sf"/>
</dbReference>
<evidence type="ECO:0000259" key="7">
    <source>
        <dbReference type="Pfam" id="PF07992"/>
    </source>
</evidence>
<feature type="binding site" evidence="6">
    <location>
        <position position="33"/>
    </location>
    <ligand>
        <name>FAD</name>
        <dbReference type="ChEBI" id="CHEBI:57692"/>
    </ligand>
</feature>
<name>A0A1M7K4I1_9BACI</name>
<dbReference type="GO" id="GO:0050660">
    <property type="term" value="F:flavin adenine dinucleotide binding"/>
    <property type="evidence" value="ECO:0007669"/>
    <property type="project" value="UniProtKB-UniRule"/>
</dbReference>
<dbReference type="RefSeq" id="WP_073199449.1">
    <property type="nucleotide sequence ID" value="NZ_FRCZ01000001.1"/>
</dbReference>
<comment type="subunit">
    <text evidence="1 6">Homodimer.</text>
</comment>
<feature type="binding site" evidence="6">
    <location>
        <position position="324"/>
    </location>
    <ligand>
        <name>FAD</name>
        <dbReference type="ChEBI" id="CHEBI:57692"/>
    </ligand>
</feature>
<dbReference type="PANTHER" id="PTHR48105">
    <property type="entry name" value="THIOREDOXIN REDUCTASE 1-RELATED-RELATED"/>
    <property type="match status" value="1"/>
</dbReference>
<reference evidence="8 9" key="1">
    <citation type="submission" date="2016-11" db="EMBL/GenBank/DDBJ databases">
        <authorList>
            <person name="Jaros S."/>
            <person name="Januszkiewicz K."/>
            <person name="Wedrychowicz H."/>
        </authorList>
    </citation>
    <scope>NUCLEOTIDE SEQUENCE [LARGE SCALE GENOMIC DNA]</scope>
    <source>
        <strain evidence="8 9">CGMCC 1.10681</strain>
    </source>
</reference>
<dbReference type="HAMAP" id="MF_01685">
    <property type="entry name" value="FENR2"/>
    <property type="match status" value="1"/>
</dbReference>
<dbReference type="GO" id="GO:0004324">
    <property type="term" value="F:ferredoxin-NADP+ reductase activity"/>
    <property type="evidence" value="ECO:0007669"/>
    <property type="project" value="UniProtKB-UniRule"/>
</dbReference>
<dbReference type="PRINTS" id="PR00469">
    <property type="entry name" value="PNDRDTASEII"/>
</dbReference>
<dbReference type="Proteomes" id="UP000184184">
    <property type="component" value="Unassembled WGS sequence"/>
</dbReference>
<dbReference type="OrthoDB" id="9806179at2"/>
<evidence type="ECO:0000313" key="9">
    <source>
        <dbReference type="Proteomes" id="UP000184184"/>
    </source>
</evidence>
<dbReference type="GO" id="GO:0050661">
    <property type="term" value="F:NADP binding"/>
    <property type="evidence" value="ECO:0007669"/>
    <property type="project" value="UniProtKB-UniRule"/>
</dbReference>
<keyword evidence="5 6" id="KW-0560">Oxidoreductase</keyword>
<accession>A0A1M7K4I1</accession>
<comment type="cofactor">
    <cofactor evidence="6">
        <name>FAD</name>
        <dbReference type="ChEBI" id="CHEBI:57692"/>
    </cofactor>
    <text evidence="6">Binds 1 FAD per subunit.</text>
</comment>
<dbReference type="EC" id="1.18.1.2" evidence="6"/>
<evidence type="ECO:0000256" key="3">
    <source>
        <dbReference type="ARBA" id="ARBA00022827"/>
    </source>
</evidence>
<keyword evidence="2 6" id="KW-0285">Flavoprotein</keyword>
<organism evidence="8 9">
    <name type="scientific">Gracilibacillus kekensis</name>
    <dbReference type="NCBI Taxonomy" id="1027249"/>
    <lineage>
        <taxon>Bacteria</taxon>
        <taxon>Bacillati</taxon>
        <taxon>Bacillota</taxon>
        <taxon>Bacilli</taxon>
        <taxon>Bacillales</taxon>
        <taxon>Bacillaceae</taxon>
        <taxon>Gracilibacillus</taxon>
    </lineage>
</organism>
<protein>
    <recommendedName>
        <fullName evidence="6">Ferredoxin--NADP reductase</fullName>
        <shortName evidence="6">FNR</shortName>
        <shortName evidence="6">Fd-NADP(+) reductase</shortName>
        <ecNumber evidence="6">1.18.1.2</ecNumber>
    </recommendedName>
</protein>